<dbReference type="GO" id="GO:0006506">
    <property type="term" value="P:GPI anchor biosynthetic process"/>
    <property type="evidence" value="ECO:0000318"/>
    <property type="project" value="GO_Central"/>
</dbReference>
<feature type="transmembrane region" description="Helical" evidence="11">
    <location>
        <begin position="170"/>
        <end position="190"/>
    </location>
</feature>
<accession>A0A644F3Y9</accession>
<keyword evidence="6 11" id="KW-0808">Transferase</keyword>
<evidence type="ECO:0000256" key="3">
    <source>
        <dbReference type="ARBA" id="ARBA00008698"/>
    </source>
</evidence>
<dbReference type="GO" id="GO:0005789">
    <property type="term" value="C:endoplasmic reticulum membrane"/>
    <property type="evidence" value="ECO:0000318"/>
    <property type="project" value="GO_Central"/>
</dbReference>
<name>A0A644F3Y9_GIAIC</name>
<evidence type="ECO:0000256" key="7">
    <source>
        <dbReference type="ARBA" id="ARBA00022692"/>
    </source>
</evidence>
<dbReference type="EC" id="2.4.1.-" evidence="11"/>
<keyword evidence="9 11" id="KW-1133">Transmembrane helix</keyword>
<keyword evidence="7 11" id="KW-0812">Transmembrane</keyword>
<dbReference type="Pfam" id="PF04188">
    <property type="entry name" value="Mannosyl_trans2"/>
    <property type="match status" value="1"/>
</dbReference>
<evidence type="ECO:0000313" key="12">
    <source>
        <dbReference type="EMBL" id="KAE8303348.1"/>
    </source>
</evidence>
<keyword evidence="10 11" id="KW-0472">Membrane</keyword>
<dbReference type="GO" id="GO:0004376">
    <property type="term" value="F:GPI mannosyltransferase activity"/>
    <property type="evidence" value="ECO:0007669"/>
    <property type="project" value="InterPro"/>
</dbReference>
<dbReference type="PANTHER" id="PTHR12468">
    <property type="entry name" value="GPI MANNOSYLTRANSFERASE 2"/>
    <property type="match status" value="1"/>
</dbReference>
<evidence type="ECO:0000256" key="11">
    <source>
        <dbReference type="RuleBase" id="RU363112"/>
    </source>
</evidence>
<dbReference type="PANTHER" id="PTHR12468:SF2">
    <property type="entry name" value="GPI MANNOSYLTRANSFERASE 2"/>
    <property type="match status" value="1"/>
</dbReference>
<comment type="function">
    <text evidence="11">Mannosyltransferase involved in glycosylphosphatidylinositol-anchor biosynthesis.</text>
</comment>
<dbReference type="Proteomes" id="UP000001548">
    <property type="component" value="Unassembled WGS sequence"/>
</dbReference>
<keyword evidence="13" id="KW-1185">Reference proteome</keyword>
<proteinExistence type="inferred from homology"/>
<evidence type="ECO:0000256" key="6">
    <source>
        <dbReference type="ARBA" id="ARBA00022679"/>
    </source>
</evidence>
<evidence type="ECO:0000256" key="1">
    <source>
        <dbReference type="ARBA" id="ARBA00004477"/>
    </source>
</evidence>
<reference evidence="12 13" key="1">
    <citation type="journal article" date="2007" name="Science">
        <title>Genomic minimalism in the early diverging intestinal parasite Giardia lamblia.</title>
        <authorList>
            <person name="Morrison H.G."/>
            <person name="McArthur A.G."/>
            <person name="Gillin F.D."/>
            <person name="Aley S.B."/>
            <person name="Adam R.D."/>
            <person name="Olsen G.J."/>
            <person name="Best A.A."/>
            <person name="Cande W.Z."/>
            <person name="Chen F."/>
            <person name="Cipriano M.J."/>
            <person name="Davids B.J."/>
            <person name="Dawson S.C."/>
            <person name="Elmendorf H.G."/>
            <person name="Hehl A.B."/>
            <person name="Holder M.E."/>
            <person name="Huse S.M."/>
            <person name="Kim U.U."/>
            <person name="Lasek-Nesselquist E."/>
            <person name="Manning G."/>
            <person name="Nigam A."/>
            <person name="Nixon J.E."/>
            <person name="Palm D."/>
            <person name="Passamaneck N.E."/>
            <person name="Prabhu A."/>
            <person name="Reich C.I."/>
            <person name="Reiner D.S."/>
            <person name="Samuelson J."/>
            <person name="Svard S.G."/>
            <person name="Sogin M.L."/>
        </authorList>
    </citation>
    <scope>NUCLEOTIDE SEQUENCE [LARGE SCALE GENOMIC DNA]</scope>
    <source>
        <strain evidence="12 13">WB C6</strain>
    </source>
</reference>
<keyword evidence="8 11" id="KW-0256">Endoplasmic reticulum</keyword>
<dbReference type="AlphaFoldDB" id="A0A644F3Y9"/>
<feature type="transmembrane region" description="Helical" evidence="11">
    <location>
        <begin position="353"/>
        <end position="374"/>
    </location>
</feature>
<dbReference type="InterPro" id="IPR007315">
    <property type="entry name" value="PIG-V/Gpi18"/>
</dbReference>
<dbReference type="EMBL" id="AACB03000003">
    <property type="protein sequence ID" value="KAE8303348.1"/>
    <property type="molecule type" value="Genomic_DNA"/>
</dbReference>
<evidence type="ECO:0000256" key="9">
    <source>
        <dbReference type="ARBA" id="ARBA00022989"/>
    </source>
</evidence>
<comment type="pathway">
    <text evidence="2 11">Glycolipid biosynthesis; glycosylphosphatidylinositol-anchor biosynthesis.</text>
</comment>
<dbReference type="FunCoup" id="A0A644F3Y9">
    <property type="interactions" value="23"/>
</dbReference>
<dbReference type="GO" id="GO:0000030">
    <property type="term" value="F:mannosyltransferase activity"/>
    <property type="evidence" value="ECO:0000318"/>
    <property type="project" value="GO_Central"/>
</dbReference>
<evidence type="ECO:0000256" key="5">
    <source>
        <dbReference type="ARBA" id="ARBA00022676"/>
    </source>
</evidence>
<evidence type="ECO:0000313" key="13">
    <source>
        <dbReference type="Proteomes" id="UP000001548"/>
    </source>
</evidence>
<comment type="caution">
    <text evidence="12">The sequence shown here is derived from an EMBL/GenBank/DDBJ whole genome shotgun (WGS) entry which is preliminary data.</text>
</comment>
<evidence type="ECO:0000256" key="2">
    <source>
        <dbReference type="ARBA" id="ARBA00004687"/>
    </source>
</evidence>
<sequence>MITWSIDSIYVVLLLRTLIPYTCLFLSSLIPPHIPVYDKRMGVIRVFLSWDVEWFLRIAGGGYSTEARLAFFPALPFLLREIGIKGVLALNGVLRIINAVLQIKLCWHLNRLAGEAFTPQTIRKLHFLLIFSPIAVFETVPYTETLFGCLSVMFLLVYSSMTLYNKKVQVLGYVALVLIGMLMGLVRNTAVFHAGYFMFGVIFLSRPIGELILSGYYFLSVLLPLKRRLEQYYEMCIPLKNVSKIYSNIQNKYWGVGLFNYWKITNLPRFLLVLPSTFLCLSYMFTESKKWIHSVCRERNVFPRLTSFKFAVATHAFVLTSIVVFLANVEILPRILLSSCPSILAHVPFNRSTIYMVVLVSTLGAGLFGAFLPWT</sequence>
<comment type="similarity">
    <text evidence="3 11">Belongs to the PIGV family.</text>
</comment>
<evidence type="ECO:0000256" key="10">
    <source>
        <dbReference type="ARBA" id="ARBA00023136"/>
    </source>
</evidence>
<dbReference type="GO" id="GO:0031501">
    <property type="term" value="C:mannosyltransferase complex"/>
    <property type="evidence" value="ECO:0000318"/>
    <property type="project" value="GO_Central"/>
</dbReference>
<evidence type="ECO:0000256" key="8">
    <source>
        <dbReference type="ARBA" id="ARBA00022824"/>
    </source>
</evidence>
<keyword evidence="4 11" id="KW-0337">GPI-anchor biosynthesis</keyword>
<comment type="subcellular location">
    <subcellularLocation>
        <location evidence="1 11">Endoplasmic reticulum membrane</location>
        <topology evidence="1 11">Multi-pass membrane protein</topology>
    </subcellularLocation>
</comment>
<evidence type="ECO:0000256" key="4">
    <source>
        <dbReference type="ARBA" id="ARBA00022502"/>
    </source>
</evidence>
<organism evidence="12 13">
    <name type="scientific">Giardia intestinalis (strain ATCC 50803 / WB clone C6)</name>
    <name type="common">Giardia lamblia</name>
    <dbReference type="NCBI Taxonomy" id="184922"/>
    <lineage>
        <taxon>Eukaryota</taxon>
        <taxon>Metamonada</taxon>
        <taxon>Diplomonadida</taxon>
        <taxon>Hexamitidae</taxon>
        <taxon>Giardiinae</taxon>
        <taxon>Giardia</taxon>
    </lineage>
</organism>
<dbReference type="UniPathway" id="UPA00196"/>
<comment type="caution">
    <text evidence="11">Lacks conserved residue(s) required for the propagation of feature annotation.</text>
</comment>
<protein>
    <recommendedName>
        <fullName evidence="11">GPI mannosyltransferase 2</fullName>
        <ecNumber evidence="11">2.4.1.-</ecNumber>
    </recommendedName>
</protein>
<gene>
    <name evidence="12" type="ORF">GL50803_0012174</name>
</gene>
<feature type="transmembrane region" description="Helical" evidence="11">
    <location>
        <begin position="310"/>
        <end position="332"/>
    </location>
</feature>
<keyword evidence="5 11" id="KW-0328">Glycosyltransferase</keyword>
<feature type="transmembrane region" description="Helical" evidence="11">
    <location>
        <begin position="12"/>
        <end position="34"/>
    </location>
</feature>
<dbReference type="GO" id="GO:0000009">
    <property type="term" value="F:alpha-1,6-mannosyltransferase activity"/>
    <property type="evidence" value="ECO:0007669"/>
    <property type="project" value="InterPro"/>
</dbReference>
<feature type="transmembrane region" description="Helical" evidence="11">
    <location>
        <begin position="196"/>
        <end position="219"/>
    </location>
</feature>
<feature type="transmembrane region" description="Helical" evidence="11">
    <location>
        <begin position="125"/>
        <end position="158"/>
    </location>
</feature>
<dbReference type="InParanoid" id="A0A644F3Y9"/>